<accession>A0A0C3PA92</accession>
<evidence type="ECO:0000313" key="1">
    <source>
        <dbReference type="EMBL" id="KIO04806.1"/>
    </source>
</evidence>
<organism evidence="1 2">
    <name type="scientific">Pisolithus tinctorius Marx 270</name>
    <dbReference type="NCBI Taxonomy" id="870435"/>
    <lineage>
        <taxon>Eukaryota</taxon>
        <taxon>Fungi</taxon>
        <taxon>Dikarya</taxon>
        <taxon>Basidiomycota</taxon>
        <taxon>Agaricomycotina</taxon>
        <taxon>Agaricomycetes</taxon>
        <taxon>Agaricomycetidae</taxon>
        <taxon>Boletales</taxon>
        <taxon>Sclerodermatineae</taxon>
        <taxon>Pisolithaceae</taxon>
        <taxon>Pisolithus</taxon>
    </lineage>
</organism>
<dbReference type="EMBL" id="KN831969">
    <property type="protein sequence ID" value="KIO04806.1"/>
    <property type="molecule type" value="Genomic_DNA"/>
</dbReference>
<reference evidence="1 2" key="1">
    <citation type="submission" date="2014-04" db="EMBL/GenBank/DDBJ databases">
        <authorList>
            <consortium name="DOE Joint Genome Institute"/>
            <person name="Kuo A."/>
            <person name="Kohler A."/>
            <person name="Costa M.D."/>
            <person name="Nagy L.G."/>
            <person name="Floudas D."/>
            <person name="Copeland A."/>
            <person name="Barry K.W."/>
            <person name="Cichocki N."/>
            <person name="Veneault-Fourrey C."/>
            <person name="LaButti K."/>
            <person name="Lindquist E.A."/>
            <person name="Lipzen A."/>
            <person name="Lundell T."/>
            <person name="Morin E."/>
            <person name="Murat C."/>
            <person name="Sun H."/>
            <person name="Tunlid A."/>
            <person name="Henrissat B."/>
            <person name="Grigoriev I.V."/>
            <person name="Hibbett D.S."/>
            <person name="Martin F."/>
            <person name="Nordberg H.P."/>
            <person name="Cantor M.N."/>
            <person name="Hua S.X."/>
        </authorList>
    </citation>
    <scope>NUCLEOTIDE SEQUENCE [LARGE SCALE GENOMIC DNA]</scope>
    <source>
        <strain evidence="1 2">Marx 270</strain>
    </source>
</reference>
<dbReference type="InParanoid" id="A0A0C3PA92"/>
<name>A0A0C3PA92_PISTI</name>
<dbReference type="AlphaFoldDB" id="A0A0C3PA92"/>
<evidence type="ECO:0000313" key="2">
    <source>
        <dbReference type="Proteomes" id="UP000054217"/>
    </source>
</evidence>
<protein>
    <submittedName>
        <fullName evidence="1">Uncharacterized protein</fullName>
    </submittedName>
</protein>
<reference evidence="2" key="2">
    <citation type="submission" date="2015-01" db="EMBL/GenBank/DDBJ databases">
        <title>Evolutionary Origins and Diversification of the Mycorrhizal Mutualists.</title>
        <authorList>
            <consortium name="DOE Joint Genome Institute"/>
            <consortium name="Mycorrhizal Genomics Consortium"/>
            <person name="Kohler A."/>
            <person name="Kuo A."/>
            <person name="Nagy L.G."/>
            <person name="Floudas D."/>
            <person name="Copeland A."/>
            <person name="Barry K.W."/>
            <person name="Cichocki N."/>
            <person name="Veneault-Fourrey C."/>
            <person name="LaButti K."/>
            <person name="Lindquist E.A."/>
            <person name="Lipzen A."/>
            <person name="Lundell T."/>
            <person name="Morin E."/>
            <person name="Murat C."/>
            <person name="Riley R."/>
            <person name="Ohm R."/>
            <person name="Sun H."/>
            <person name="Tunlid A."/>
            <person name="Henrissat B."/>
            <person name="Grigoriev I.V."/>
            <person name="Hibbett D.S."/>
            <person name="Martin F."/>
        </authorList>
    </citation>
    <scope>NUCLEOTIDE SEQUENCE [LARGE SCALE GENOMIC DNA]</scope>
    <source>
        <strain evidence="2">Marx 270</strain>
    </source>
</reference>
<dbReference type="Proteomes" id="UP000054217">
    <property type="component" value="Unassembled WGS sequence"/>
</dbReference>
<keyword evidence="2" id="KW-1185">Reference proteome</keyword>
<dbReference type="HOGENOM" id="CLU_2980068_0_0_1"/>
<sequence length="58" mass="6253">MIVVLEDPVRAKNVSESKSSICDAGVRKEELDGVLGVRGGNQIVRMVHDLSSSIDVIM</sequence>
<proteinExistence type="predicted"/>
<gene>
    <name evidence="1" type="ORF">M404DRAFT_1000349</name>
</gene>